<dbReference type="GO" id="GO:0016987">
    <property type="term" value="F:sigma factor activity"/>
    <property type="evidence" value="ECO:0007669"/>
    <property type="project" value="UniProtKB-KW"/>
</dbReference>
<evidence type="ECO:0000256" key="1">
    <source>
        <dbReference type="ARBA" id="ARBA00010641"/>
    </source>
</evidence>
<keyword evidence="5" id="KW-0804">Transcription</keyword>
<dbReference type="SUPFAM" id="SSF88659">
    <property type="entry name" value="Sigma3 and sigma4 domains of RNA polymerase sigma factors"/>
    <property type="match status" value="1"/>
</dbReference>
<dbReference type="Proteomes" id="UP000004947">
    <property type="component" value="Unassembled WGS sequence"/>
</dbReference>
<dbReference type="AlphaFoldDB" id="A6DRY0"/>
<dbReference type="InterPro" id="IPR039425">
    <property type="entry name" value="RNA_pol_sigma-70-like"/>
</dbReference>
<feature type="domain" description="HTH luxR-type" evidence="6">
    <location>
        <begin position="153"/>
        <end position="180"/>
    </location>
</feature>
<dbReference type="RefSeq" id="WP_007280598.1">
    <property type="nucleotide sequence ID" value="NZ_ABCK01000027.1"/>
</dbReference>
<dbReference type="InterPro" id="IPR000792">
    <property type="entry name" value="Tscrpt_reg_LuxR_C"/>
</dbReference>
<dbReference type="GO" id="GO:0003677">
    <property type="term" value="F:DNA binding"/>
    <property type="evidence" value="ECO:0007669"/>
    <property type="project" value="UniProtKB-KW"/>
</dbReference>
<protein>
    <submittedName>
        <fullName evidence="7">Probable extracytoplasmic function alternative sigma factor</fullName>
    </submittedName>
</protein>
<evidence type="ECO:0000256" key="5">
    <source>
        <dbReference type="ARBA" id="ARBA00023163"/>
    </source>
</evidence>
<dbReference type="EMBL" id="ABCK01000027">
    <property type="protein sequence ID" value="EDM25555.1"/>
    <property type="molecule type" value="Genomic_DNA"/>
</dbReference>
<evidence type="ECO:0000259" key="6">
    <source>
        <dbReference type="PROSITE" id="PS00622"/>
    </source>
</evidence>
<organism evidence="7 8">
    <name type="scientific">Lentisphaera araneosa HTCC2155</name>
    <dbReference type="NCBI Taxonomy" id="313628"/>
    <lineage>
        <taxon>Bacteria</taxon>
        <taxon>Pseudomonadati</taxon>
        <taxon>Lentisphaerota</taxon>
        <taxon>Lentisphaeria</taxon>
        <taxon>Lentisphaerales</taxon>
        <taxon>Lentisphaeraceae</taxon>
        <taxon>Lentisphaera</taxon>
    </lineage>
</organism>
<dbReference type="InterPro" id="IPR013249">
    <property type="entry name" value="RNA_pol_sigma70_r4_t2"/>
</dbReference>
<reference evidence="7 8" key="1">
    <citation type="journal article" date="2010" name="J. Bacteriol.">
        <title>Genome sequence of Lentisphaera araneosa HTCC2155T, the type species of the order Lentisphaerales in the phylum Lentisphaerae.</title>
        <authorList>
            <person name="Thrash J.C."/>
            <person name="Cho J.C."/>
            <person name="Vergin K.L."/>
            <person name="Morris R.M."/>
            <person name="Giovannoni S.J."/>
        </authorList>
    </citation>
    <scope>NUCLEOTIDE SEQUENCE [LARGE SCALE GENOMIC DNA]</scope>
    <source>
        <strain evidence="7 8">HTCC2155</strain>
    </source>
</reference>
<dbReference type="InterPro" id="IPR014284">
    <property type="entry name" value="RNA_pol_sigma-70_dom"/>
</dbReference>
<keyword evidence="4" id="KW-0238">DNA-binding</keyword>
<name>A6DRY0_9BACT</name>
<dbReference type="eggNOG" id="COG1595">
    <property type="taxonomic scope" value="Bacteria"/>
</dbReference>
<dbReference type="NCBIfam" id="TIGR02937">
    <property type="entry name" value="sigma70-ECF"/>
    <property type="match status" value="1"/>
</dbReference>
<proteinExistence type="inferred from homology"/>
<dbReference type="InterPro" id="IPR007627">
    <property type="entry name" value="RNA_pol_sigma70_r2"/>
</dbReference>
<dbReference type="OrthoDB" id="9784272at2"/>
<dbReference type="Pfam" id="PF08281">
    <property type="entry name" value="Sigma70_r4_2"/>
    <property type="match status" value="1"/>
</dbReference>
<keyword evidence="3" id="KW-0731">Sigma factor</keyword>
<evidence type="ECO:0000313" key="8">
    <source>
        <dbReference type="Proteomes" id="UP000004947"/>
    </source>
</evidence>
<dbReference type="InterPro" id="IPR013325">
    <property type="entry name" value="RNA_pol_sigma_r2"/>
</dbReference>
<dbReference type="SUPFAM" id="SSF88946">
    <property type="entry name" value="Sigma2 domain of RNA polymerase sigma factors"/>
    <property type="match status" value="1"/>
</dbReference>
<evidence type="ECO:0000256" key="4">
    <source>
        <dbReference type="ARBA" id="ARBA00023125"/>
    </source>
</evidence>
<comment type="caution">
    <text evidence="7">The sequence shown here is derived from an EMBL/GenBank/DDBJ whole genome shotgun (WGS) entry which is preliminary data.</text>
</comment>
<dbReference type="PROSITE" id="PS00622">
    <property type="entry name" value="HTH_LUXR_1"/>
    <property type="match status" value="1"/>
</dbReference>
<evidence type="ECO:0000313" key="7">
    <source>
        <dbReference type="EMBL" id="EDM25555.1"/>
    </source>
</evidence>
<evidence type="ECO:0000256" key="3">
    <source>
        <dbReference type="ARBA" id="ARBA00023082"/>
    </source>
</evidence>
<dbReference type="PANTHER" id="PTHR43133:SF8">
    <property type="entry name" value="RNA POLYMERASE SIGMA FACTOR HI_1459-RELATED"/>
    <property type="match status" value="1"/>
</dbReference>
<sequence length="193" mass="23009">MKQTRQTLIARLRDQHDEESWETFAQIYRRYIYVVIRRMNLSHSEAEDLVQEILFKVWNKLPELNYNPHKARFRTWLSTVIKNHVISYIRSSQSHSNKLSKAAEEMNETYSDHEIDEIIRKEWENYISNMAMERIKKSFPGQALKVFEMSLEGKSVAEIAETLNLKENSVYKSKNRVKARLIEEISLLRSDLE</sequence>
<accession>A6DRY0</accession>
<keyword evidence="8" id="KW-1185">Reference proteome</keyword>
<dbReference type="Gene3D" id="1.10.1740.10">
    <property type="match status" value="1"/>
</dbReference>
<evidence type="ECO:0000256" key="2">
    <source>
        <dbReference type="ARBA" id="ARBA00023015"/>
    </source>
</evidence>
<dbReference type="PANTHER" id="PTHR43133">
    <property type="entry name" value="RNA POLYMERASE ECF-TYPE SIGMA FACTO"/>
    <property type="match status" value="1"/>
</dbReference>
<comment type="similarity">
    <text evidence="1">Belongs to the sigma-70 factor family. ECF subfamily.</text>
</comment>
<dbReference type="GO" id="GO:0006352">
    <property type="term" value="P:DNA-templated transcription initiation"/>
    <property type="evidence" value="ECO:0007669"/>
    <property type="project" value="InterPro"/>
</dbReference>
<dbReference type="InterPro" id="IPR013324">
    <property type="entry name" value="RNA_pol_sigma_r3/r4-like"/>
</dbReference>
<dbReference type="Pfam" id="PF04542">
    <property type="entry name" value="Sigma70_r2"/>
    <property type="match status" value="1"/>
</dbReference>
<keyword evidence="2" id="KW-0805">Transcription regulation</keyword>
<gene>
    <name evidence="7" type="ORF">LNTAR_08031</name>
</gene>
<dbReference type="STRING" id="313628.LNTAR_08031"/>